<organism evidence="2 3">
    <name type="scientific">Claviceps purpurea (strain 20.1)</name>
    <name type="common">Ergot fungus</name>
    <name type="synonym">Sphacelia segetum</name>
    <dbReference type="NCBI Taxonomy" id="1111077"/>
    <lineage>
        <taxon>Eukaryota</taxon>
        <taxon>Fungi</taxon>
        <taxon>Dikarya</taxon>
        <taxon>Ascomycota</taxon>
        <taxon>Pezizomycotina</taxon>
        <taxon>Sordariomycetes</taxon>
        <taxon>Hypocreomycetidae</taxon>
        <taxon>Hypocreales</taxon>
        <taxon>Clavicipitaceae</taxon>
        <taxon>Claviceps</taxon>
    </lineage>
</organism>
<gene>
    <name evidence="2" type="ORF">CPUR_06413</name>
</gene>
<comment type="caution">
    <text evidence="2">The sequence shown here is derived from an EMBL/GenBank/DDBJ whole genome shotgun (WGS) entry which is preliminary data.</text>
</comment>
<protein>
    <submittedName>
        <fullName evidence="2">Uncharacterized protein</fullName>
    </submittedName>
</protein>
<dbReference type="AlphaFoldDB" id="M1WE69"/>
<dbReference type="Proteomes" id="UP000016801">
    <property type="component" value="Unassembled WGS sequence"/>
</dbReference>
<dbReference type="HOGENOM" id="CLU_1294272_0_0_1"/>
<evidence type="ECO:0000256" key="1">
    <source>
        <dbReference type="SAM" id="MobiDB-lite"/>
    </source>
</evidence>
<dbReference type="EMBL" id="CAGA01000043">
    <property type="protein sequence ID" value="CCE32553.1"/>
    <property type="molecule type" value="Genomic_DNA"/>
</dbReference>
<dbReference type="VEuPathDB" id="FungiDB:CPUR_06413"/>
<proteinExistence type="predicted"/>
<sequence>MPPQDLPCNARPTRCPSSDHEGIGRDSSYIAIFLPFLFTRKLFIEICACYGSGTARLAPSTNGHGLREYADDGGNRFLPLVIATEYRYQMQMGGGAGEKPWGNCQAWPYAEVSAGGGWQPSFYSFYTVDTPLNRDMTPDPALSALLFPFSLFLHPCIHPLSRAPSGVAGLIRFFTIWLRLSSVLIGRIHSQIPSSTEQRYSQARHKRQHKAIR</sequence>
<accession>M1WE69</accession>
<reference evidence="2 3" key="1">
    <citation type="journal article" date="2013" name="PLoS Genet.">
        <title>Plant-symbiotic fungi as chemical engineers: Multi-genome analysis of the Clavicipitaceae reveals dynamics of alkaloid loci.</title>
        <authorList>
            <person name="Schardl C.L."/>
            <person name="Young C.A."/>
            <person name="Hesse U."/>
            <person name="Amyotte S.G."/>
            <person name="Andreeva K."/>
            <person name="Calie P.J."/>
            <person name="Fleetwood D.J."/>
            <person name="Haws D.C."/>
            <person name="Moore N."/>
            <person name="Oeser B."/>
            <person name="Panaccione D.G."/>
            <person name="Schweri K.K."/>
            <person name="Voisey C.R."/>
            <person name="Farman M.L."/>
            <person name="Jaromczyk J.W."/>
            <person name="Roe B.A."/>
            <person name="O'Sullivan D.M."/>
            <person name="Scott B."/>
            <person name="Tudzynski P."/>
            <person name="An Z."/>
            <person name="Arnaoudova E.G."/>
            <person name="Bullock C.T."/>
            <person name="Charlton N.D."/>
            <person name="Chen L."/>
            <person name="Cox M."/>
            <person name="Dinkins R.D."/>
            <person name="Florea S."/>
            <person name="Glenn A.E."/>
            <person name="Gordon A."/>
            <person name="Gueldener U."/>
            <person name="Harris D.R."/>
            <person name="Hollin W."/>
            <person name="Jaromczyk J."/>
            <person name="Johnson R.D."/>
            <person name="Khan A.K."/>
            <person name="Leistner E."/>
            <person name="Leuchtmann A."/>
            <person name="Li C."/>
            <person name="Liu J."/>
            <person name="Liu J."/>
            <person name="Liu M."/>
            <person name="Mace W."/>
            <person name="Machado C."/>
            <person name="Nagabhyru P."/>
            <person name="Pan J."/>
            <person name="Schmid J."/>
            <person name="Sugawara K."/>
            <person name="Steiner U."/>
            <person name="Takach J.E."/>
            <person name="Tanaka E."/>
            <person name="Webb J.S."/>
            <person name="Wilson E.V."/>
            <person name="Wiseman J.L."/>
            <person name="Yoshida R."/>
            <person name="Zeng Z."/>
        </authorList>
    </citation>
    <scope>NUCLEOTIDE SEQUENCE [LARGE SCALE GENOMIC DNA]</scope>
    <source>
        <strain evidence="2 3">20.1</strain>
    </source>
</reference>
<feature type="region of interest" description="Disordered" evidence="1">
    <location>
        <begin position="1"/>
        <end position="21"/>
    </location>
</feature>
<evidence type="ECO:0000313" key="3">
    <source>
        <dbReference type="Proteomes" id="UP000016801"/>
    </source>
</evidence>
<name>M1WE69_CLAP2</name>
<evidence type="ECO:0000313" key="2">
    <source>
        <dbReference type="EMBL" id="CCE32553.1"/>
    </source>
</evidence>
<keyword evidence="3" id="KW-1185">Reference proteome</keyword>